<dbReference type="AlphaFoldDB" id="X1HCS9"/>
<feature type="non-terminal residue" evidence="1">
    <location>
        <position position="1"/>
    </location>
</feature>
<protein>
    <submittedName>
        <fullName evidence="1">Uncharacterized protein</fullName>
    </submittedName>
</protein>
<evidence type="ECO:0000313" key="1">
    <source>
        <dbReference type="EMBL" id="GAH51649.1"/>
    </source>
</evidence>
<organism evidence="1">
    <name type="scientific">marine sediment metagenome</name>
    <dbReference type="NCBI Taxonomy" id="412755"/>
    <lineage>
        <taxon>unclassified sequences</taxon>
        <taxon>metagenomes</taxon>
        <taxon>ecological metagenomes</taxon>
    </lineage>
</organism>
<accession>X1HCS9</accession>
<dbReference type="EMBL" id="BARU01023310">
    <property type="protein sequence ID" value="GAH51649.1"/>
    <property type="molecule type" value="Genomic_DNA"/>
</dbReference>
<name>X1HCS9_9ZZZZ</name>
<gene>
    <name evidence="1" type="ORF">S03H2_37849</name>
</gene>
<proteinExistence type="predicted"/>
<reference evidence="1" key="1">
    <citation type="journal article" date="2014" name="Front. Microbiol.">
        <title>High frequency of phylogenetically diverse reductive dehalogenase-homologous genes in deep subseafloor sedimentary metagenomes.</title>
        <authorList>
            <person name="Kawai M."/>
            <person name="Futagami T."/>
            <person name="Toyoda A."/>
            <person name="Takaki Y."/>
            <person name="Nishi S."/>
            <person name="Hori S."/>
            <person name="Arai W."/>
            <person name="Tsubouchi T."/>
            <person name="Morono Y."/>
            <person name="Uchiyama I."/>
            <person name="Ito T."/>
            <person name="Fujiyama A."/>
            <person name="Inagaki F."/>
            <person name="Takami H."/>
        </authorList>
    </citation>
    <scope>NUCLEOTIDE SEQUENCE</scope>
    <source>
        <strain evidence="1">Expedition CK06-06</strain>
    </source>
</reference>
<sequence length="117" mass="12709">RKMGEIQRRRLALFMWPDTIEALREMALKQGYVITAGRGIGRGSVSSFLEAVVQGRAQVPRDGSADIRSRISSTASSPTAIAALQGVEEAGAFLRCLIGERQPPVETEKQPEAVRVT</sequence>
<comment type="caution">
    <text evidence="1">The sequence shown here is derived from an EMBL/GenBank/DDBJ whole genome shotgun (WGS) entry which is preliminary data.</text>
</comment>